<keyword evidence="5 11" id="KW-0028">Amino-acid biosynthesis</keyword>
<dbReference type="EMBL" id="BDJK01000009">
    <property type="protein sequence ID" value="GAV22106.1"/>
    <property type="molecule type" value="Genomic_DNA"/>
</dbReference>
<keyword evidence="14" id="KW-1185">Reference proteome</keyword>
<dbReference type="Gene3D" id="3.40.50.720">
    <property type="entry name" value="NAD(P)-binding Rossmann-like Domain"/>
    <property type="match status" value="2"/>
</dbReference>
<dbReference type="FunFam" id="3.30.70.260:FF:000008">
    <property type="entry name" value="D-3-phosphoglycerate dehydrogenase, chloroplastic"/>
    <property type="match status" value="1"/>
</dbReference>
<comment type="catalytic activity">
    <reaction evidence="9">
        <text>(R)-2-hydroxyglutarate + NAD(+) = 2-oxoglutarate + NADH + H(+)</text>
        <dbReference type="Rhea" id="RHEA:49612"/>
        <dbReference type="ChEBI" id="CHEBI:15378"/>
        <dbReference type="ChEBI" id="CHEBI:15801"/>
        <dbReference type="ChEBI" id="CHEBI:16810"/>
        <dbReference type="ChEBI" id="CHEBI:57540"/>
        <dbReference type="ChEBI" id="CHEBI:57945"/>
        <dbReference type="EC" id="1.1.1.399"/>
    </reaction>
</comment>
<dbReference type="InterPro" id="IPR002912">
    <property type="entry name" value="ACT_dom"/>
</dbReference>
<dbReference type="InterPro" id="IPR006236">
    <property type="entry name" value="PGDH"/>
</dbReference>
<evidence type="ECO:0000313" key="14">
    <source>
        <dbReference type="Proteomes" id="UP000187485"/>
    </source>
</evidence>
<dbReference type="Proteomes" id="UP000187485">
    <property type="component" value="Unassembled WGS sequence"/>
</dbReference>
<comment type="similarity">
    <text evidence="3 11">Belongs to the D-isomer specific 2-hydroxyacid dehydrogenase family.</text>
</comment>
<dbReference type="InterPro" id="IPR006140">
    <property type="entry name" value="D-isomer_DH_NAD-bd"/>
</dbReference>
<dbReference type="NCBIfam" id="TIGR01327">
    <property type="entry name" value="PGDH"/>
    <property type="match status" value="1"/>
</dbReference>
<comment type="caution">
    <text evidence="13">The sequence shown here is derived from an EMBL/GenBank/DDBJ whole genome shotgun (WGS) entry which is preliminary data.</text>
</comment>
<dbReference type="STRING" id="870242.cpu_06160"/>
<dbReference type="SUPFAM" id="SSF52283">
    <property type="entry name" value="Formate/glycerate dehydrogenase catalytic domain-like"/>
    <property type="match status" value="1"/>
</dbReference>
<dbReference type="FunFam" id="3.40.50.720:FF:000021">
    <property type="entry name" value="D-3-phosphoglycerate dehydrogenase"/>
    <property type="match status" value="1"/>
</dbReference>
<dbReference type="InterPro" id="IPR045865">
    <property type="entry name" value="ACT-like_dom_sf"/>
</dbReference>
<dbReference type="InterPro" id="IPR050857">
    <property type="entry name" value="D-2-hydroxyacid_DH"/>
</dbReference>
<evidence type="ECO:0000256" key="7">
    <source>
        <dbReference type="ARBA" id="ARBA00023027"/>
    </source>
</evidence>
<dbReference type="GO" id="GO:0051287">
    <property type="term" value="F:NAD binding"/>
    <property type="evidence" value="ECO:0007669"/>
    <property type="project" value="UniProtKB-UniRule"/>
</dbReference>
<dbReference type="UniPathway" id="UPA00135">
    <property type="reaction ID" value="UER00196"/>
</dbReference>
<reference evidence="14" key="1">
    <citation type="submission" date="2016-12" db="EMBL/GenBank/DDBJ databases">
        <title>Draft Genome Sequences od Carboxydothermus pertinax and islandicus, Hydrogenogenic Carboxydotrophic Bacteria.</title>
        <authorList>
            <person name="Fukuyama Y."/>
            <person name="Ohmae K."/>
            <person name="Yoneda Y."/>
            <person name="Yoshida T."/>
            <person name="Sako Y."/>
        </authorList>
    </citation>
    <scope>NUCLEOTIDE SEQUENCE [LARGE SCALE GENOMIC DNA]</scope>
    <source>
        <strain evidence="14">Ug1</strain>
    </source>
</reference>
<comment type="pathway">
    <text evidence="2 11">Amino-acid biosynthesis; L-serine biosynthesis; L-serine from 3-phospho-D-glycerate: step 1/3.</text>
</comment>
<keyword evidence="7 11" id="KW-0520">NAD</keyword>
<dbReference type="PROSITE" id="PS51671">
    <property type="entry name" value="ACT"/>
    <property type="match status" value="1"/>
</dbReference>
<keyword evidence="8 11" id="KW-0718">Serine biosynthesis</keyword>
<dbReference type="GO" id="GO:0004617">
    <property type="term" value="F:phosphoglycerate dehydrogenase activity"/>
    <property type="evidence" value="ECO:0007669"/>
    <property type="project" value="UniProtKB-UniRule"/>
</dbReference>
<keyword evidence="6 11" id="KW-0560">Oxidoreductase</keyword>
<dbReference type="SUPFAM" id="SSF55021">
    <property type="entry name" value="ACT-like"/>
    <property type="match status" value="1"/>
</dbReference>
<evidence type="ECO:0000256" key="1">
    <source>
        <dbReference type="ARBA" id="ARBA00003800"/>
    </source>
</evidence>
<evidence type="ECO:0000313" key="13">
    <source>
        <dbReference type="EMBL" id="GAV22106.1"/>
    </source>
</evidence>
<dbReference type="RefSeq" id="WP_075858559.1">
    <property type="nucleotide sequence ID" value="NZ_BDJK01000009.1"/>
</dbReference>
<feature type="domain" description="ACT" evidence="12">
    <location>
        <begin position="453"/>
        <end position="525"/>
    </location>
</feature>
<dbReference type="EC" id="1.1.1.95" evidence="11"/>
<dbReference type="InterPro" id="IPR006139">
    <property type="entry name" value="D-isomer_2_OHA_DH_cat_dom"/>
</dbReference>
<gene>
    <name evidence="13" type="ORF">cpu_06160</name>
</gene>
<dbReference type="PROSITE" id="PS00671">
    <property type="entry name" value="D_2_HYDROXYACID_DH_3"/>
    <property type="match status" value="1"/>
</dbReference>
<evidence type="ECO:0000256" key="3">
    <source>
        <dbReference type="ARBA" id="ARBA00005854"/>
    </source>
</evidence>
<dbReference type="Gene3D" id="3.30.1330.90">
    <property type="entry name" value="D-3-phosphoglycerate dehydrogenase, domain 3"/>
    <property type="match status" value="1"/>
</dbReference>
<evidence type="ECO:0000259" key="12">
    <source>
        <dbReference type="PROSITE" id="PS51671"/>
    </source>
</evidence>
<evidence type="ECO:0000256" key="9">
    <source>
        <dbReference type="ARBA" id="ARBA00048126"/>
    </source>
</evidence>
<sequence>MRILASDPVSEKGLNILREEGFIVEEKTKLSEEELIKIISEFDALIVRSETKVTARIIEAAENLKIIGRAGVGVDNIDLAAASKKGIIVVNSPEGNTIAAAEHTFALMMALLRNIPQAHAALKEGKWLRKEFTGYELRGKTVGIIGLGRIGTAVAKRVKAFETKVIGYDPFISEERAHMLGITLMSLEELLQKADIVTMHLPLNNETRNLINRERLKLMKKSAFIINCARGGIIDEEALYEALKTGEIAGAALDVFSKEPLTESPLFELPNVIVTPHLGASTKEAQVNVAIDVAREIANVLKGGLAQNAVNFPAMDKESYQRLMPFINLAEKLGNFLAQVLSGGILAAEIIYSGSAFKEETRPLTLAALKGLLDPLLMERVNYVNAPVVAKERGIKVQETVVENGADYTNLITLKVTTEKGERIIAGTLFRKNEPRIVQIDQYRVDIVPEGDKLFIPHKDQPLMIGKVGLILGEKGINIAGMQLGRITPGGDAVMVLSLDHPADNDSINAIAAVPGIYEVKAVSL</sequence>
<dbReference type="Pfam" id="PF00389">
    <property type="entry name" value="2-Hacid_dh"/>
    <property type="match status" value="1"/>
</dbReference>
<dbReference type="FunFam" id="3.30.1330.90:FF:000003">
    <property type="entry name" value="D-3-phosphoglycerate dehydrogenase"/>
    <property type="match status" value="1"/>
</dbReference>
<dbReference type="SUPFAM" id="SSF143548">
    <property type="entry name" value="Serine metabolism enzymes domain"/>
    <property type="match status" value="1"/>
</dbReference>
<dbReference type="InterPro" id="IPR029009">
    <property type="entry name" value="ASB_dom_sf"/>
</dbReference>
<dbReference type="OrthoDB" id="9805416at2"/>
<evidence type="ECO:0000256" key="8">
    <source>
        <dbReference type="ARBA" id="ARBA00023299"/>
    </source>
</evidence>
<name>A0A1L8CT57_9THEO</name>
<dbReference type="Pfam" id="PF19304">
    <property type="entry name" value="PGDH_inter"/>
    <property type="match status" value="1"/>
</dbReference>
<evidence type="ECO:0000256" key="11">
    <source>
        <dbReference type="RuleBase" id="RU363003"/>
    </source>
</evidence>
<evidence type="ECO:0000256" key="10">
    <source>
        <dbReference type="ARBA" id="ARBA00048731"/>
    </source>
</evidence>
<dbReference type="InterPro" id="IPR029752">
    <property type="entry name" value="D-isomer_DH_CS1"/>
</dbReference>
<dbReference type="InterPro" id="IPR045626">
    <property type="entry name" value="PGDH_ASB_dom"/>
</dbReference>
<dbReference type="CDD" id="cd04902">
    <property type="entry name" value="ACT_3PGDH-xct"/>
    <property type="match status" value="1"/>
</dbReference>
<dbReference type="PANTHER" id="PTHR42789">
    <property type="entry name" value="D-ISOMER SPECIFIC 2-HYDROXYACID DEHYDROGENASE FAMILY PROTEIN (AFU_ORTHOLOGUE AFUA_6G10090)"/>
    <property type="match status" value="1"/>
</dbReference>
<comment type="catalytic activity">
    <reaction evidence="10 11">
        <text>(2R)-3-phosphoglycerate + NAD(+) = 3-phosphooxypyruvate + NADH + H(+)</text>
        <dbReference type="Rhea" id="RHEA:12641"/>
        <dbReference type="ChEBI" id="CHEBI:15378"/>
        <dbReference type="ChEBI" id="CHEBI:18110"/>
        <dbReference type="ChEBI" id="CHEBI:57540"/>
        <dbReference type="ChEBI" id="CHEBI:57945"/>
        <dbReference type="ChEBI" id="CHEBI:58272"/>
        <dbReference type="EC" id="1.1.1.95"/>
    </reaction>
</comment>
<organism evidence="13 14">
    <name type="scientific">Carboxydothermus pertinax</name>
    <dbReference type="NCBI Taxonomy" id="870242"/>
    <lineage>
        <taxon>Bacteria</taxon>
        <taxon>Bacillati</taxon>
        <taxon>Bacillota</taxon>
        <taxon>Clostridia</taxon>
        <taxon>Thermoanaerobacterales</taxon>
        <taxon>Thermoanaerobacteraceae</taxon>
        <taxon>Carboxydothermus</taxon>
    </lineage>
</organism>
<dbReference type="AlphaFoldDB" id="A0A1L8CT57"/>
<dbReference type="GO" id="GO:0006564">
    <property type="term" value="P:L-serine biosynthetic process"/>
    <property type="evidence" value="ECO:0007669"/>
    <property type="project" value="UniProtKB-UniRule"/>
</dbReference>
<dbReference type="Gene3D" id="3.30.70.260">
    <property type="match status" value="1"/>
</dbReference>
<evidence type="ECO:0000256" key="2">
    <source>
        <dbReference type="ARBA" id="ARBA00005216"/>
    </source>
</evidence>
<dbReference type="SUPFAM" id="SSF51735">
    <property type="entry name" value="NAD(P)-binding Rossmann-fold domains"/>
    <property type="match status" value="1"/>
</dbReference>
<dbReference type="PROSITE" id="PS00065">
    <property type="entry name" value="D_2_HYDROXYACID_DH_1"/>
    <property type="match status" value="1"/>
</dbReference>
<dbReference type="CDD" id="cd12173">
    <property type="entry name" value="PGDH_4"/>
    <property type="match status" value="1"/>
</dbReference>
<dbReference type="Pfam" id="PF02826">
    <property type="entry name" value="2-Hacid_dh_C"/>
    <property type="match status" value="1"/>
</dbReference>
<evidence type="ECO:0000256" key="4">
    <source>
        <dbReference type="ARBA" id="ARBA00021582"/>
    </source>
</evidence>
<proteinExistence type="inferred from homology"/>
<accession>A0A1L8CT57</accession>
<protein>
    <recommendedName>
        <fullName evidence="4 11">D-3-phosphoglycerate dehydrogenase</fullName>
        <ecNumber evidence="11">1.1.1.95</ecNumber>
    </recommendedName>
</protein>
<dbReference type="InterPro" id="IPR036291">
    <property type="entry name" value="NAD(P)-bd_dom_sf"/>
</dbReference>
<evidence type="ECO:0000256" key="5">
    <source>
        <dbReference type="ARBA" id="ARBA00022605"/>
    </source>
</evidence>
<dbReference type="PANTHER" id="PTHR42789:SF1">
    <property type="entry name" value="D-ISOMER SPECIFIC 2-HYDROXYACID DEHYDROGENASE FAMILY PROTEIN (AFU_ORTHOLOGUE AFUA_6G10090)"/>
    <property type="match status" value="1"/>
</dbReference>
<evidence type="ECO:0000256" key="6">
    <source>
        <dbReference type="ARBA" id="ARBA00023002"/>
    </source>
</evidence>
<dbReference type="InterPro" id="IPR029753">
    <property type="entry name" value="D-isomer_DH_CS"/>
</dbReference>
<comment type="function">
    <text evidence="1">Catalyzes the reversible oxidation of 3-phospho-D-glycerate to 3-phosphonooxypyruvate, the first step of the phosphorylated L-serine biosynthesis pathway. Also catalyzes the reversible oxidation of 2-hydroxyglutarate to 2-oxoglutarate.</text>
</comment>